<dbReference type="Proteomes" id="UP000298652">
    <property type="component" value="Chromosome 8"/>
</dbReference>
<dbReference type="InterPro" id="IPR036047">
    <property type="entry name" value="F-box-like_dom_sf"/>
</dbReference>
<accession>A0A4U6TA78</accession>
<dbReference type="AlphaFoldDB" id="A0A4U6TA78"/>
<feature type="compositionally biased region" description="Polar residues" evidence="1">
    <location>
        <begin position="1"/>
        <end position="11"/>
    </location>
</feature>
<dbReference type="InterPro" id="IPR053772">
    <property type="entry name" value="At1g61320/At1g61330-like"/>
</dbReference>
<dbReference type="Pfam" id="PF23622">
    <property type="entry name" value="LRR_At1g61320_AtMIF1"/>
    <property type="match status" value="1"/>
</dbReference>
<feature type="domain" description="F-box" evidence="2">
    <location>
        <begin position="54"/>
        <end position="88"/>
    </location>
</feature>
<evidence type="ECO:0008006" key="6">
    <source>
        <dbReference type="Google" id="ProtNLM"/>
    </source>
</evidence>
<dbReference type="PANTHER" id="PTHR34145:SF58">
    <property type="entry name" value="OS10G0384600 PROTEIN"/>
    <property type="match status" value="1"/>
</dbReference>
<organism evidence="4 5">
    <name type="scientific">Setaria viridis</name>
    <name type="common">Green bristlegrass</name>
    <name type="synonym">Setaria italica subsp. viridis</name>
    <dbReference type="NCBI Taxonomy" id="4556"/>
    <lineage>
        <taxon>Eukaryota</taxon>
        <taxon>Viridiplantae</taxon>
        <taxon>Streptophyta</taxon>
        <taxon>Embryophyta</taxon>
        <taxon>Tracheophyta</taxon>
        <taxon>Spermatophyta</taxon>
        <taxon>Magnoliopsida</taxon>
        <taxon>Liliopsida</taxon>
        <taxon>Poales</taxon>
        <taxon>Poaceae</taxon>
        <taxon>PACMAD clade</taxon>
        <taxon>Panicoideae</taxon>
        <taxon>Panicodae</taxon>
        <taxon>Paniceae</taxon>
        <taxon>Cenchrinae</taxon>
        <taxon>Setaria</taxon>
    </lineage>
</organism>
<evidence type="ECO:0000313" key="4">
    <source>
        <dbReference type="EMBL" id="TKV98879.1"/>
    </source>
</evidence>
<name>A0A4U6TA78_SETVI</name>
<evidence type="ECO:0000256" key="1">
    <source>
        <dbReference type="SAM" id="MobiDB-lite"/>
    </source>
</evidence>
<dbReference type="InterPro" id="IPR001810">
    <property type="entry name" value="F-box_dom"/>
</dbReference>
<feature type="region of interest" description="Disordered" evidence="1">
    <location>
        <begin position="1"/>
        <end position="38"/>
    </location>
</feature>
<dbReference type="SUPFAM" id="SSF81383">
    <property type="entry name" value="F-box domain"/>
    <property type="match status" value="1"/>
</dbReference>
<dbReference type="Pfam" id="PF00646">
    <property type="entry name" value="F-box"/>
    <property type="match status" value="1"/>
</dbReference>
<protein>
    <recommendedName>
        <fullName evidence="6">F-box domain-containing protein</fullName>
    </recommendedName>
</protein>
<evidence type="ECO:0000259" key="2">
    <source>
        <dbReference type="Pfam" id="PF00646"/>
    </source>
</evidence>
<reference evidence="4" key="1">
    <citation type="submission" date="2019-03" db="EMBL/GenBank/DDBJ databases">
        <title>WGS assembly of Setaria viridis.</title>
        <authorList>
            <person name="Huang P."/>
            <person name="Jenkins J."/>
            <person name="Grimwood J."/>
            <person name="Barry K."/>
            <person name="Healey A."/>
            <person name="Mamidi S."/>
            <person name="Sreedasyam A."/>
            <person name="Shu S."/>
            <person name="Feldman M."/>
            <person name="Wu J."/>
            <person name="Yu Y."/>
            <person name="Chen C."/>
            <person name="Johnson J."/>
            <person name="Rokhsar D."/>
            <person name="Baxter I."/>
            <person name="Schmutz J."/>
            <person name="Brutnell T."/>
            <person name="Kellogg E."/>
        </authorList>
    </citation>
    <scope>NUCLEOTIDE SEQUENCE [LARGE SCALE GENOMIC DNA]</scope>
</reference>
<dbReference type="Gramene" id="TKV98879">
    <property type="protein sequence ID" value="TKV98879"/>
    <property type="gene ID" value="SEVIR_8G003125v2"/>
</dbReference>
<sequence>MEEIQTSSPCSWQPRRLRRRPRANTTDETNGGAPCTAHQPLQANEAASQGTVPELPEDALQHIHSLMTMRDAARAACVSHRFLFFWRRYPNLAFNQESLAVTRQPFLLSQDRGKYVFSKAQHVLENHSGVGVKMLKLNLSTCSKKDIDINLLDGWLRAFIKPGITELAVLLPKCYELEYNFPSSLMSCDEAGSSLTSI</sequence>
<proteinExistence type="predicted"/>
<dbReference type="PANTHER" id="PTHR34145">
    <property type="entry name" value="OS02G0105600 PROTEIN"/>
    <property type="match status" value="1"/>
</dbReference>
<gene>
    <name evidence="4" type="ORF">SEVIR_8G003125v2</name>
</gene>
<dbReference type="InterPro" id="IPR055357">
    <property type="entry name" value="LRR_At1g61320_AtMIF1"/>
</dbReference>
<evidence type="ECO:0000259" key="3">
    <source>
        <dbReference type="Pfam" id="PF23622"/>
    </source>
</evidence>
<feature type="domain" description="At1g61320/AtMIF1 LRR" evidence="3">
    <location>
        <begin position="123"/>
        <end position="196"/>
    </location>
</feature>
<dbReference type="EMBL" id="CM016559">
    <property type="protein sequence ID" value="TKV98879.1"/>
    <property type="molecule type" value="Genomic_DNA"/>
</dbReference>
<evidence type="ECO:0000313" key="5">
    <source>
        <dbReference type="Proteomes" id="UP000298652"/>
    </source>
</evidence>
<keyword evidence="5" id="KW-1185">Reference proteome</keyword>